<name>A0A1U8IE95_GOSHI</name>
<dbReference type="InterPro" id="IPR012337">
    <property type="entry name" value="RNaseH-like_sf"/>
</dbReference>
<proteinExistence type="predicted"/>
<evidence type="ECO:0008006" key="3">
    <source>
        <dbReference type="Google" id="ProtNLM"/>
    </source>
</evidence>
<dbReference type="KEGG" id="ghi:107895657"/>
<keyword evidence="1" id="KW-1185">Reference proteome</keyword>
<evidence type="ECO:0000313" key="1">
    <source>
        <dbReference type="Proteomes" id="UP000818029"/>
    </source>
</evidence>
<dbReference type="RefSeq" id="XP_016676392.1">
    <property type="nucleotide sequence ID" value="XM_016820903.1"/>
</dbReference>
<dbReference type="InterPro" id="IPR052160">
    <property type="entry name" value="Gypsy_RT_Integrase-like"/>
</dbReference>
<dbReference type="InterPro" id="IPR036397">
    <property type="entry name" value="RNaseH_sf"/>
</dbReference>
<dbReference type="AlphaFoldDB" id="A0A1U8IE95"/>
<dbReference type="GeneID" id="107895657"/>
<dbReference type="GO" id="GO:0003676">
    <property type="term" value="F:nucleic acid binding"/>
    <property type="evidence" value="ECO:0007669"/>
    <property type="project" value="InterPro"/>
</dbReference>
<dbReference type="Proteomes" id="UP000818029">
    <property type="component" value="Chromosome A10"/>
</dbReference>
<dbReference type="Gene3D" id="3.30.420.10">
    <property type="entry name" value="Ribonuclease H-like superfamily/Ribonuclease H"/>
    <property type="match status" value="1"/>
</dbReference>
<gene>
    <name evidence="2" type="primary">LOC107895657</name>
</gene>
<sequence>MTTTYHPQTNGQAEVSNRQIKTILEKVVNPSRKDWSSRMDDVLWALQTSYKTPLGMSPYQLVFGKACHLPVKMEHKVIWAIKQVNMDYEATGKKRLLDITELEEIRKNAYENTTIDKEKAK</sequence>
<organism evidence="1 2">
    <name type="scientific">Gossypium hirsutum</name>
    <name type="common">Upland cotton</name>
    <name type="synonym">Gossypium mexicanum</name>
    <dbReference type="NCBI Taxonomy" id="3635"/>
    <lineage>
        <taxon>Eukaryota</taxon>
        <taxon>Viridiplantae</taxon>
        <taxon>Streptophyta</taxon>
        <taxon>Embryophyta</taxon>
        <taxon>Tracheophyta</taxon>
        <taxon>Spermatophyta</taxon>
        <taxon>Magnoliopsida</taxon>
        <taxon>eudicotyledons</taxon>
        <taxon>Gunneridae</taxon>
        <taxon>Pentapetalae</taxon>
        <taxon>rosids</taxon>
        <taxon>malvids</taxon>
        <taxon>Malvales</taxon>
        <taxon>Malvaceae</taxon>
        <taxon>Malvoideae</taxon>
        <taxon>Gossypium</taxon>
    </lineage>
</organism>
<accession>A0A1U8IE95</accession>
<evidence type="ECO:0000313" key="2">
    <source>
        <dbReference type="RefSeq" id="XP_016676392.1"/>
    </source>
</evidence>
<dbReference type="PaxDb" id="3635-A0A1U8IE95"/>
<protein>
    <recommendedName>
        <fullName evidence="3">Protein NYNRIN-like</fullName>
    </recommendedName>
</protein>
<dbReference type="SUPFAM" id="SSF53098">
    <property type="entry name" value="Ribonuclease H-like"/>
    <property type="match status" value="1"/>
</dbReference>
<reference evidence="2" key="2">
    <citation type="submission" date="2025-08" db="UniProtKB">
        <authorList>
            <consortium name="RefSeq"/>
        </authorList>
    </citation>
    <scope>IDENTIFICATION</scope>
</reference>
<reference evidence="1" key="1">
    <citation type="journal article" date="2020" name="Nat. Genet.">
        <title>Genomic diversifications of five Gossypium allopolyploid species and their impact on cotton improvement.</title>
        <authorList>
            <person name="Chen Z.J."/>
            <person name="Sreedasyam A."/>
            <person name="Ando A."/>
            <person name="Song Q."/>
            <person name="De Santiago L.M."/>
            <person name="Hulse-Kemp A.M."/>
            <person name="Ding M."/>
            <person name="Ye W."/>
            <person name="Kirkbride R.C."/>
            <person name="Jenkins J."/>
            <person name="Plott C."/>
            <person name="Lovell J."/>
            <person name="Lin Y.M."/>
            <person name="Vaughn R."/>
            <person name="Liu B."/>
            <person name="Simpson S."/>
            <person name="Scheffler B.E."/>
            <person name="Wen L."/>
            <person name="Saski C.A."/>
            <person name="Grover C.E."/>
            <person name="Hu G."/>
            <person name="Conover J.L."/>
            <person name="Carlson J.W."/>
            <person name="Shu S."/>
            <person name="Boston L.B."/>
            <person name="Williams M."/>
            <person name="Peterson D.G."/>
            <person name="McGee K."/>
            <person name="Jones D.C."/>
            <person name="Wendel J.F."/>
            <person name="Stelly D.M."/>
            <person name="Grimwood J."/>
            <person name="Schmutz J."/>
        </authorList>
    </citation>
    <scope>NUCLEOTIDE SEQUENCE [LARGE SCALE GENOMIC DNA]</scope>
    <source>
        <strain evidence="1">cv. TM-1</strain>
    </source>
</reference>
<dbReference type="STRING" id="3635.A0A1U8IE95"/>
<dbReference type="PANTHER" id="PTHR47266">
    <property type="entry name" value="ENDONUCLEASE-RELATED"/>
    <property type="match status" value="1"/>
</dbReference>